<reference evidence="1" key="2">
    <citation type="submission" date="2014-06" db="EMBL/GenBank/DDBJ databases">
        <authorList>
            <person name="Aslett M."/>
        </authorList>
    </citation>
    <scope>NUCLEOTIDE SEQUENCE</scope>
</reference>
<evidence type="ECO:0000313" key="1">
    <source>
        <dbReference type="EMBL" id="CDS18575.1"/>
    </source>
</evidence>
<dbReference type="OrthoDB" id="6269047at2759"/>
<gene>
    <name evidence="1" type="ORF">EgrG_000636300</name>
</gene>
<protein>
    <submittedName>
        <fullName evidence="1 3">Uncharacterized protein</fullName>
    </submittedName>
</protein>
<reference evidence="3" key="3">
    <citation type="submission" date="2020-10" db="UniProtKB">
        <authorList>
            <consortium name="WormBaseParasite"/>
        </authorList>
    </citation>
    <scope>IDENTIFICATION</scope>
</reference>
<proteinExistence type="predicted"/>
<dbReference type="WBParaSite" id="EgrG_000636300">
    <property type="protein sequence ID" value="EgrG_000636300"/>
    <property type="gene ID" value="EgrG_000636300"/>
</dbReference>
<sequence length="258" mass="28323">MPRVLQPIVLTDDGAALEHNPLKRLLDDARSDFEGRVLAKRAIFGRYLETRVNWLRMQLTREAEATGSLGMNHLDFLRAFKSDSVPEASEYRLVEGDGSGERTRQLPRVPPSSAMRVINTVRRVAARSRINQQANSTPYPPSMTATTVTESTMATRARSKQALNLTKATAVERSTATAGTRQGRLRRAAATAGASATLQLSSAFLYQSPIPQKSPTTSVFDRDSILYTSSGSPVANPFAHLSNEVVREIKKIINAKQI</sequence>
<evidence type="ECO:0000313" key="3">
    <source>
        <dbReference type="WBParaSite" id="EgrG_000636300"/>
    </source>
</evidence>
<evidence type="ECO:0000313" key="2">
    <source>
        <dbReference type="Proteomes" id="UP000492820"/>
    </source>
</evidence>
<dbReference type="EMBL" id="LK028578">
    <property type="protein sequence ID" value="CDS18575.1"/>
    <property type="molecule type" value="Genomic_DNA"/>
</dbReference>
<name>A0A068WLN4_ECHGR</name>
<dbReference type="Proteomes" id="UP000492820">
    <property type="component" value="Unassembled WGS sequence"/>
</dbReference>
<accession>A0A068WLN4</accession>
<dbReference type="AlphaFoldDB" id="A0A068WLN4"/>
<reference evidence="1 2" key="1">
    <citation type="journal article" date="2013" name="Nature">
        <title>The genomes of four tapeworm species reveal adaptations to parasitism.</title>
        <authorList>
            <person name="Tsai I.J."/>
            <person name="Zarowiecki M."/>
            <person name="Holroyd N."/>
            <person name="Garciarrubio A."/>
            <person name="Sanchez-Flores A."/>
            <person name="Brooks K.L."/>
            <person name="Tracey A."/>
            <person name="Bobes R.J."/>
            <person name="Fragoso G."/>
            <person name="Sciutto E."/>
            <person name="Aslett M."/>
            <person name="Beasley H."/>
            <person name="Bennett H.M."/>
            <person name="Cai J."/>
            <person name="Camicia F."/>
            <person name="Clark R."/>
            <person name="Cucher M."/>
            <person name="De Silva N."/>
            <person name="Day T.A."/>
            <person name="Deplazes P."/>
            <person name="Estrada K."/>
            <person name="Fernandez C."/>
            <person name="Holland P.W."/>
            <person name="Hou J."/>
            <person name="Hu S."/>
            <person name="Huckvale T."/>
            <person name="Hung S.S."/>
            <person name="Kamenetzky L."/>
            <person name="Keane J.A."/>
            <person name="Kiss F."/>
            <person name="Koziol U."/>
            <person name="Lambert O."/>
            <person name="Liu K."/>
            <person name="Luo X."/>
            <person name="Luo Y."/>
            <person name="Macchiaroli N."/>
            <person name="Nichol S."/>
            <person name="Paps J."/>
            <person name="Parkinson J."/>
            <person name="Pouchkina-Stantcheva N."/>
            <person name="Riddiford N."/>
            <person name="Rosenzvit M."/>
            <person name="Salinas G."/>
            <person name="Wasmuth J.D."/>
            <person name="Zamanian M."/>
            <person name="Zheng Y."/>
            <person name="Cai X."/>
            <person name="Soberon X."/>
            <person name="Olson P.D."/>
            <person name="Laclette J.P."/>
            <person name="Brehm K."/>
            <person name="Berriman M."/>
            <person name="Garciarrubio A."/>
            <person name="Bobes R.J."/>
            <person name="Fragoso G."/>
            <person name="Sanchez-Flores A."/>
            <person name="Estrada K."/>
            <person name="Cevallos M.A."/>
            <person name="Morett E."/>
            <person name="Gonzalez V."/>
            <person name="Portillo T."/>
            <person name="Ochoa-Leyva A."/>
            <person name="Jose M.V."/>
            <person name="Sciutto E."/>
            <person name="Landa A."/>
            <person name="Jimenez L."/>
            <person name="Valdes V."/>
            <person name="Carrero J.C."/>
            <person name="Larralde C."/>
            <person name="Morales-Montor J."/>
            <person name="Limon-Lason J."/>
            <person name="Soberon X."/>
            <person name="Laclette J.P."/>
        </authorList>
    </citation>
    <scope>NUCLEOTIDE SEQUENCE [LARGE SCALE GENOMIC DNA]</scope>
</reference>
<organism evidence="1">
    <name type="scientific">Echinococcus granulosus</name>
    <name type="common">Hydatid tapeworm</name>
    <dbReference type="NCBI Taxonomy" id="6210"/>
    <lineage>
        <taxon>Eukaryota</taxon>
        <taxon>Metazoa</taxon>
        <taxon>Spiralia</taxon>
        <taxon>Lophotrochozoa</taxon>
        <taxon>Platyhelminthes</taxon>
        <taxon>Cestoda</taxon>
        <taxon>Eucestoda</taxon>
        <taxon>Cyclophyllidea</taxon>
        <taxon>Taeniidae</taxon>
        <taxon>Echinococcus</taxon>
        <taxon>Echinococcus granulosus group</taxon>
    </lineage>
</organism>